<feature type="domain" description="Tyrosine-protein kinase G-rich" evidence="7">
    <location>
        <begin position="347"/>
        <end position="419"/>
    </location>
</feature>
<comment type="subcellular location">
    <subcellularLocation>
        <location evidence="1">Cell membrane</location>
        <topology evidence="1">Multi-pass membrane protein</topology>
    </subcellularLocation>
</comment>
<keyword evidence="4" id="KW-1133">Transmembrane helix</keyword>
<evidence type="ECO:0000313" key="9">
    <source>
        <dbReference type="Proteomes" id="UP000060699"/>
    </source>
</evidence>
<dbReference type="PANTHER" id="PTHR32309">
    <property type="entry name" value="TYROSINE-PROTEIN KINASE"/>
    <property type="match status" value="1"/>
</dbReference>
<protein>
    <submittedName>
        <fullName evidence="8">Chain length determinant protein EpsF</fullName>
    </submittedName>
</protein>
<keyword evidence="3" id="KW-0812">Transmembrane</keyword>
<organism evidence="8 9">
    <name type="scientific">Roseateles depolymerans</name>
    <dbReference type="NCBI Taxonomy" id="76731"/>
    <lineage>
        <taxon>Bacteria</taxon>
        <taxon>Pseudomonadati</taxon>
        <taxon>Pseudomonadota</taxon>
        <taxon>Betaproteobacteria</taxon>
        <taxon>Burkholderiales</taxon>
        <taxon>Sphaerotilaceae</taxon>
        <taxon>Roseateles</taxon>
    </lineage>
</organism>
<evidence type="ECO:0000256" key="2">
    <source>
        <dbReference type="ARBA" id="ARBA00022475"/>
    </source>
</evidence>
<keyword evidence="5" id="KW-0472">Membrane</keyword>
<dbReference type="OrthoDB" id="8559110at2"/>
<dbReference type="Pfam" id="PF13807">
    <property type="entry name" value="GNVR"/>
    <property type="match status" value="1"/>
</dbReference>
<dbReference type="Proteomes" id="UP000060699">
    <property type="component" value="Chromosome"/>
</dbReference>
<dbReference type="GO" id="GO:0005886">
    <property type="term" value="C:plasma membrane"/>
    <property type="evidence" value="ECO:0007669"/>
    <property type="project" value="UniProtKB-SubCell"/>
</dbReference>
<evidence type="ECO:0000256" key="4">
    <source>
        <dbReference type="ARBA" id="ARBA00022989"/>
    </source>
</evidence>
<dbReference type="GO" id="GO:0004713">
    <property type="term" value="F:protein tyrosine kinase activity"/>
    <property type="evidence" value="ECO:0007669"/>
    <property type="project" value="TreeGrafter"/>
</dbReference>
<dbReference type="Pfam" id="PF02706">
    <property type="entry name" value="Wzz"/>
    <property type="match status" value="1"/>
</dbReference>
<dbReference type="AlphaFoldDB" id="A0A0U3LJS0"/>
<dbReference type="PANTHER" id="PTHR32309:SF13">
    <property type="entry name" value="FERRIC ENTEROBACTIN TRANSPORT PROTEIN FEPE"/>
    <property type="match status" value="1"/>
</dbReference>
<evidence type="ECO:0000256" key="1">
    <source>
        <dbReference type="ARBA" id="ARBA00004651"/>
    </source>
</evidence>
<evidence type="ECO:0000259" key="6">
    <source>
        <dbReference type="Pfam" id="PF02706"/>
    </source>
</evidence>
<dbReference type="KEGG" id="rdp:RD2015_3884"/>
<dbReference type="EMBL" id="CP013729">
    <property type="protein sequence ID" value="ALV08335.1"/>
    <property type="molecule type" value="Genomic_DNA"/>
</dbReference>
<sequence length="470" mass="50631">MTPSKLISIILARWSLVLLVVVLTTLTALGVSLSMKPKYVAAASVLIDAKPDPISALIYPGLASPSYMNTQVDVIASDRVALRVVKDLKLTDNPDVRQQWMAATGGQGSMEQWLASGLRGNMEVKPSKESNVLMVTYKSPEPEAAAAFANAFVRAYVGTTLELRVDPARQYAGYFEQQSKAALEKLEAAKSKLSAYEREHGILATDERMDIESSRLSELSSQLVAVQSVTAESNSRQGAAARGSDTLPDVLANPVVSSLKGELSRSEARLQELSTRYGDAHPQVIEAKASVADLRAKMAAEIRRVTGAVGVTNTINRQRESEIRAALEAQRAKVMKLKEARDEAAGLIREVDSAQRGYDSIATRLTQTNLESQSTQSNISILTEATTPLRPASPRVGLNTALAFVAGLVLAIGMALLLEMRDRKIRDADDVMALLQIPMLGVLPAPNKRPNKALPAAERRLLGHATRGAA</sequence>
<keyword evidence="9" id="KW-1185">Reference proteome</keyword>
<dbReference type="InterPro" id="IPR050445">
    <property type="entry name" value="Bact_polysacc_biosynth/exp"/>
</dbReference>
<evidence type="ECO:0000256" key="5">
    <source>
        <dbReference type="ARBA" id="ARBA00023136"/>
    </source>
</evidence>
<dbReference type="InterPro" id="IPR003856">
    <property type="entry name" value="LPS_length_determ_N"/>
</dbReference>
<dbReference type="RefSeq" id="WP_058936319.1">
    <property type="nucleotide sequence ID" value="NZ_CP013729.1"/>
</dbReference>
<reference evidence="8 9" key="1">
    <citation type="submission" date="2015-12" db="EMBL/GenBank/DDBJ databases">
        <title>Complete genome of Roseateles depolymerans KCTC 42856.</title>
        <authorList>
            <person name="Kim K.M."/>
        </authorList>
    </citation>
    <scope>NUCLEOTIDE SEQUENCE [LARGE SCALE GENOMIC DNA]</scope>
    <source>
        <strain evidence="8 9">KCTC 42856</strain>
    </source>
</reference>
<feature type="domain" description="Polysaccharide chain length determinant N-terminal" evidence="6">
    <location>
        <begin position="5"/>
        <end position="88"/>
    </location>
</feature>
<dbReference type="InterPro" id="IPR032807">
    <property type="entry name" value="GNVR"/>
</dbReference>
<keyword evidence="2" id="KW-1003">Cell membrane</keyword>
<evidence type="ECO:0000256" key="3">
    <source>
        <dbReference type="ARBA" id="ARBA00022692"/>
    </source>
</evidence>
<accession>A0A0U3LJS0</accession>
<dbReference type="STRING" id="76731.RD2015_3884"/>
<evidence type="ECO:0000313" key="8">
    <source>
        <dbReference type="EMBL" id="ALV08335.1"/>
    </source>
</evidence>
<dbReference type="InterPro" id="IPR017468">
    <property type="entry name" value="Chain_len_reg_EpsF"/>
</dbReference>
<dbReference type="NCBIfam" id="TIGR03017">
    <property type="entry name" value="EpsF"/>
    <property type="match status" value="1"/>
</dbReference>
<proteinExistence type="predicted"/>
<name>A0A0U3LJS0_9BURK</name>
<gene>
    <name evidence="8" type="ORF">RD2015_3884</name>
</gene>
<evidence type="ECO:0000259" key="7">
    <source>
        <dbReference type="Pfam" id="PF13807"/>
    </source>
</evidence>